<dbReference type="GO" id="GO:0005886">
    <property type="term" value="C:plasma membrane"/>
    <property type="evidence" value="ECO:0007669"/>
    <property type="project" value="UniProtKB-SubCell"/>
</dbReference>
<organism evidence="2 3">
    <name type="scientific">Candidatus Desulfacyla euxinica</name>
    <dbReference type="NCBI Taxonomy" id="2841693"/>
    <lineage>
        <taxon>Bacteria</taxon>
        <taxon>Deltaproteobacteria</taxon>
        <taxon>Candidatus Desulfacyla</taxon>
    </lineage>
</organism>
<dbReference type="Pfam" id="PF12679">
    <property type="entry name" value="ABC2_membrane_2"/>
    <property type="match status" value="1"/>
</dbReference>
<feature type="transmembrane region" description="Helical" evidence="1">
    <location>
        <begin position="21"/>
        <end position="40"/>
    </location>
</feature>
<keyword evidence="1" id="KW-0472">Membrane</keyword>
<dbReference type="PANTHER" id="PTHR43471:SF14">
    <property type="entry name" value="ABC-2 TYPE TRANSPORT SYSTEM PERMEASE PROTEIN"/>
    <property type="match status" value="1"/>
</dbReference>
<dbReference type="GO" id="GO:0140359">
    <property type="term" value="F:ABC-type transporter activity"/>
    <property type="evidence" value="ECO:0007669"/>
    <property type="project" value="InterPro"/>
</dbReference>
<name>A0A8J6N0A9_9DELT</name>
<feature type="transmembrane region" description="Helical" evidence="1">
    <location>
        <begin position="60"/>
        <end position="87"/>
    </location>
</feature>
<evidence type="ECO:0000313" key="3">
    <source>
        <dbReference type="Proteomes" id="UP000650524"/>
    </source>
</evidence>
<protein>
    <submittedName>
        <fullName evidence="2">ABC transporter permease</fullName>
    </submittedName>
</protein>
<feature type="transmembrane region" description="Helical" evidence="1">
    <location>
        <begin position="117"/>
        <end position="143"/>
    </location>
</feature>
<sequence>MQGLYAVFKKELQDHLSSYRFVILFALIAMVSFITSYMAAVHMRENLEGLASTRFPFLMLFSTPGAMFSMVQFVAFFGPLIGLILGFDAINRERTQGTLIKVISQPIYRDAVINGKFLAGVTTIAVMLVAIVLVISGFGLAFVGVVPGVEEIWRLFIYLIISIFYISFWLGLAILFSILFKSIATSSLASVALWIFLSFFISLGAEVVANTVAPIDRKNEVQPEVVLENARIKELVSLSSPMILYSNATATIIDPMRKTTRSLILMGPMEELLSARFQSPLPLGQSIVIVFPHIIALIAITLICFAISYVVFMLQEVRT</sequence>
<dbReference type="PANTHER" id="PTHR43471">
    <property type="entry name" value="ABC TRANSPORTER PERMEASE"/>
    <property type="match status" value="1"/>
</dbReference>
<feature type="transmembrane region" description="Helical" evidence="1">
    <location>
        <begin position="287"/>
        <end position="312"/>
    </location>
</feature>
<feature type="transmembrane region" description="Helical" evidence="1">
    <location>
        <begin position="155"/>
        <end position="179"/>
    </location>
</feature>
<accession>A0A8J6N0A9</accession>
<gene>
    <name evidence="2" type="ORF">H8E19_08530</name>
</gene>
<feature type="transmembrane region" description="Helical" evidence="1">
    <location>
        <begin position="191"/>
        <end position="213"/>
    </location>
</feature>
<comment type="caution">
    <text evidence="2">The sequence shown here is derived from an EMBL/GenBank/DDBJ whole genome shotgun (WGS) entry which is preliminary data.</text>
</comment>
<keyword evidence="1" id="KW-1133">Transmembrane helix</keyword>
<evidence type="ECO:0000256" key="1">
    <source>
        <dbReference type="SAM" id="Phobius"/>
    </source>
</evidence>
<dbReference type="AlphaFoldDB" id="A0A8J6N0A9"/>
<dbReference type="Proteomes" id="UP000650524">
    <property type="component" value="Unassembled WGS sequence"/>
</dbReference>
<proteinExistence type="predicted"/>
<reference evidence="2 3" key="1">
    <citation type="submission" date="2020-08" db="EMBL/GenBank/DDBJ databases">
        <title>Bridging the membrane lipid divide: bacteria of the FCB group superphylum have the potential to synthesize archaeal ether lipids.</title>
        <authorList>
            <person name="Villanueva L."/>
            <person name="Von Meijenfeldt F.A.B."/>
            <person name="Westbye A.B."/>
            <person name="Yadav S."/>
            <person name="Hopmans E.C."/>
            <person name="Dutilh B.E."/>
            <person name="Sinninghe Damste J.S."/>
        </authorList>
    </citation>
    <scope>NUCLEOTIDE SEQUENCE [LARGE SCALE GENOMIC DNA]</scope>
    <source>
        <strain evidence="2">NIOZ-UU27</strain>
    </source>
</reference>
<keyword evidence="1" id="KW-0812">Transmembrane</keyword>
<dbReference type="EMBL" id="JACNJD010000208">
    <property type="protein sequence ID" value="MBC8177436.1"/>
    <property type="molecule type" value="Genomic_DNA"/>
</dbReference>
<evidence type="ECO:0000313" key="2">
    <source>
        <dbReference type="EMBL" id="MBC8177436.1"/>
    </source>
</evidence>